<dbReference type="EMBL" id="UINC01031621">
    <property type="protein sequence ID" value="SVB17963.1"/>
    <property type="molecule type" value="Genomic_DNA"/>
</dbReference>
<reference evidence="2" key="1">
    <citation type="submission" date="2018-05" db="EMBL/GenBank/DDBJ databases">
        <authorList>
            <person name="Lanie J.A."/>
            <person name="Ng W.-L."/>
            <person name="Kazmierczak K.M."/>
            <person name="Andrzejewski T.M."/>
            <person name="Davidsen T.M."/>
            <person name="Wayne K.J."/>
            <person name="Tettelin H."/>
            <person name="Glass J.I."/>
            <person name="Rusch D."/>
            <person name="Podicherti R."/>
            <person name="Tsui H.-C.T."/>
            <person name="Winkler M.E."/>
        </authorList>
    </citation>
    <scope>NUCLEOTIDE SEQUENCE</scope>
</reference>
<feature type="non-terminal residue" evidence="2">
    <location>
        <position position="1"/>
    </location>
</feature>
<feature type="region of interest" description="Disordered" evidence="1">
    <location>
        <begin position="1"/>
        <end position="43"/>
    </location>
</feature>
<evidence type="ECO:0000256" key="1">
    <source>
        <dbReference type="SAM" id="MobiDB-lite"/>
    </source>
</evidence>
<accession>A0A382BY22</accession>
<organism evidence="2">
    <name type="scientific">marine metagenome</name>
    <dbReference type="NCBI Taxonomy" id="408172"/>
    <lineage>
        <taxon>unclassified sequences</taxon>
        <taxon>metagenomes</taxon>
        <taxon>ecological metagenomes</taxon>
    </lineage>
</organism>
<dbReference type="AlphaFoldDB" id="A0A382BY22"/>
<gene>
    <name evidence="2" type="ORF">METZ01_LOCUS170817</name>
</gene>
<protein>
    <submittedName>
        <fullName evidence="2">Uncharacterized protein</fullName>
    </submittedName>
</protein>
<sequence>DVGVRVSPTAPDLPFLSAVEDNPVIPQRPSFKRPDSSVGRATD</sequence>
<evidence type="ECO:0000313" key="2">
    <source>
        <dbReference type="EMBL" id="SVB17963.1"/>
    </source>
</evidence>
<proteinExistence type="predicted"/>
<name>A0A382BY22_9ZZZZ</name>